<evidence type="ECO:0000313" key="4">
    <source>
        <dbReference type="Proteomes" id="UP000197215"/>
    </source>
</evidence>
<dbReference type="Pfam" id="PF04892">
    <property type="entry name" value="VanZ"/>
    <property type="match status" value="1"/>
</dbReference>
<keyword evidence="4" id="KW-1185">Reference proteome</keyword>
<dbReference type="Proteomes" id="UP000197215">
    <property type="component" value="Unassembled WGS sequence"/>
</dbReference>
<dbReference type="InterPro" id="IPR006976">
    <property type="entry name" value="VanZ-like"/>
</dbReference>
<feature type="domain" description="VanZ-like" evidence="2">
    <location>
        <begin position="9"/>
        <end position="89"/>
    </location>
</feature>
<protein>
    <submittedName>
        <fullName evidence="3">VanZ like family protein</fullName>
    </submittedName>
</protein>
<accession>A0A212T8Y0</accession>
<keyword evidence="1" id="KW-0472">Membrane</keyword>
<dbReference type="AlphaFoldDB" id="A0A212T8Y0"/>
<feature type="transmembrane region" description="Helical" evidence="1">
    <location>
        <begin position="26"/>
        <end position="44"/>
    </location>
</feature>
<organism evidence="3 4">
    <name type="scientific">Polynucleobacter victoriensis</name>
    <dbReference type="NCBI Taxonomy" id="2049319"/>
    <lineage>
        <taxon>Bacteria</taxon>
        <taxon>Pseudomonadati</taxon>
        <taxon>Pseudomonadota</taxon>
        <taxon>Betaproteobacteria</taxon>
        <taxon>Burkholderiales</taxon>
        <taxon>Burkholderiaceae</taxon>
        <taxon>Polynucleobacter</taxon>
    </lineage>
</organism>
<evidence type="ECO:0000259" key="2">
    <source>
        <dbReference type="Pfam" id="PF04892"/>
    </source>
</evidence>
<dbReference type="EMBL" id="FYEX01000001">
    <property type="protein sequence ID" value="SNC62254.1"/>
    <property type="molecule type" value="Genomic_DNA"/>
</dbReference>
<gene>
    <name evidence="3" type="ORF">SAMN06295916_0640</name>
</gene>
<dbReference type="NCBIfam" id="NF037970">
    <property type="entry name" value="vanZ_1"/>
    <property type="match status" value="1"/>
</dbReference>
<evidence type="ECO:0000313" key="3">
    <source>
        <dbReference type="EMBL" id="SNC62254.1"/>
    </source>
</evidence>
<proteinExistence type="predicted"/>
<evidence type="ECO:0000256" key="1">
    <source>
        <dbReference type="SAM" id="Phobius"/>
    </source>
</evidence>
<name>A0A212T8Y0_9BURK</name>
<reference evidence="3 4" key="1">
    <citation type="submission" date="2017-06" db="EMBL/GenBank/DDBJ databases">
        <authorList>
            <person name="Kim H.J."/>
            <person name="Triplett B.A."/>
        </authorList>
    </citation>
    <scope>NUCLEOTIDE SEQUENCE [LARGE SCALE GENOMIC DNA]</scope>
    <source>
        <strain evidence="3 4">MWH-VicM1</strain>
    </source>
</reference>
<keyword evidence="1" id="KW-1133">Transmembrane helix</keyword>
<keyword evidence="1" id="KW-0812">Transmembrane</keyword>
<dbReference type="RefSeq" id="WP_165765046.1">
    <property type="nucleotide sequence ID" value="NZ_FYEX01000001.1"/>
</dbReference>
<sequence>MLLMTTLFLVPQEFVSSDIFDWWDKAQHALAFGLLMLLGFVVYAKYFWRMMMSLILYGAVIEIIQSWTGWRQGDVMDALADMVGVLVIALPIRGYQNYSLRSGR</sequence>